<dbReference type="RefSeq" id="WP_184341885.1">
    <property type="nucleotide sequence ID" value="NZ_JACHIG010000009.1"/>
</dbReference>
<reference evidence="1 2" key="1">
    <citation type="submission" date="2020-08" db="EMBL/GenBank/DDBJ databases">
        <title>Genomic Encyclopedia of Type Strains, Phase IV (KMG-IV): sequencing the most valuable type-strain genomes for metagenomic binning, comparative biology and taxonomic classification.</title>
        <authorList>
            <person name="Goeker M."/>
        </authorList>
    </citation>
    <scope>NUCLEOTIDE SEQUENCE [LARGE SCALE GENOMIC DNA]</scope>
    <source>
        <strain evidence="1 2">DSM 12252</strain>
    </source>
</reference>
<dbReference type="AlphaFoldDB" id="A0A7W7YDT6"/>
<evidence type="ECO:0000313" key="2">
    <source>
        <dbReference type="Proteomes" id="UP000590740"/>
    </source>
</evidence>
<keyword evidence="2" id="KW-1185">Reference proteome</keyword>
<proteinExistence type="predicted"/>
<sequence length="233" mass="25654">MSLNPVITSAASLQRLDGVAGVLLFKGRNTIHRQMPFSETRADNLREIVSQMLEGYRQVRRKIHQIYLEFDGGVLLAVLHEEVVMLFFLTSRADPDLAASAASVMLNDHAPLLRAASSEPQPAAQGPEDGIEELVVTSPRALAQITEKAETTVNQWGAVRKCVEGVLGKVMGRAQASNLIQRTIDEAKIADPYRLSATEVRKLAVSVIEHVPNTSKRRQLLVELDASMEHLKN</sequence>
<dbReference type="EMBL" id="JACHIG010000009">
    <property type="protein sequence ID" value="MBB5034254.1"/>
    <property type="molecule type" value="Genomic_DNA"/>
</dbReference>
<accession>A0A7W7YDT6</accession>
<name>A0A7W7YDT6_9BACT</name>
<dbReference type="Proteomes" id="UP000590740">
    <property type="component" value="Unassembled WGS sequence"/>
</dbReference>
<evidence type="ECO:0000313" key="1">
    <source>
        <dbReference type="EMBL" id="MBB5034254.1"/>
    </source>
</evidence>
<protein>
    <submittedName>
        <fullName evidence="1">Uncharacterized protein</fullName>
    </submittedName>
</protein>
<organism evidence="1 2">
    <name type="scientific">Prosthecobacter vanneervenii</name>
    <dbReference type="NCBI Taxonomy" id="48466"/>
    <lineage>
        <taxon>Bacteria</taxon>
        <taxon>Pseudomonadati</taxon>
        <taxon>Verrucomicrobiota</taxon>
        <taxon>Verrucomicrobiia</taxon>
        <taxon>Verrucomicrobiales</taxon>
        <taxon>Verrucomicrobiaceae</taxon>
        <taxon>Prosthecobacter</taxon>
    </lineage>
</organism>
<gene>
    <name evidence="1" type="ORF">HNQ65_003848</name>
</gene>
<comment type="caution">
    <text evidence="1">The sequence shown here is derived from an EMBL/GenBank/DDBJ whole genome shotgun (WGS) entry which is preliminary data.</text>
</comment>